<organism evidence="2 3">
    <name type="scientific">Rhizophagus clarus</name>
    <dbReference type="NCBI Taxonomy" id="94130"/>
    <lineage>
        <taxon>Eukaryota</taxon>
        <taxon>Fungi</taxon>
        <taxon>Fungi incertae sedis</taxon>
        <taxon>Mucoromycota</taxon>
        <taxon>Glomeromycotina</taxon>
        <taxon>Glomeromycetes</taxon>
        <taxon>Glomerales</taxon>
        <taxon>Glomeraceae</taxon>
        <taxon>Rhizophagus</taxon>
    </lineage>
</organism>
<dbReference type="AlphaFoldDB" id="A0A2Z6QCN9"/>
<keyword evidence="1" id="KW-0812">Transmembrane</keyword>
<comment type="caution">
    <text evidence="2">The sequence shown here is derived from an EMBL/GenBank/DDBJ whole genome shotgun (WGS) entry which is preliminary data.</text>
</comment>
<gene>
    <name evidence="2" type="ORF">RclHR1_01270008</name>
</gene>
<protein>
    <submittedName>
        <fullName evidence="2">Uncharacterized protein</fullName>
    </submittedName>
</protein>
<keyword evidence="3" id="KW-1185">Reference proteome</keyword>
<evidence type="ECO:0000313" key="2">
    <source>
        <dbReference type="EMBL" id="GBB86262.1"/>
    </source>
</evidence>
<dbReference type="Proteomes" id="UP000247702">
    <property type="component" value="Unassembled WGS sequence"/>
</dbReference>
<keyword evidence="1" id="KW-0472">Membrane</keyword>
<keyword evidence="1" id="KW-1133">Transmembrane helix</keyword>
<sequence length="83" mass="9856">MIILIKIFRPYLGLCPCYCDQIFNILLTIFKDLLIVFFTRVIFIILSINSRDQTVIKIDITDLIEIDDLKMDYVEKQWPCKPV</sequence>
<name>A0A2Z6QCN9_9GLOM</name>
<dbReference type="EMBL" id="BEXD01000302">
    <property type="protein sequence ID" value="GBB86262.1"/>
    <property type="molecule type" value="Genomic_DNA"/>
</dbReference>
<feature type="transmembrane region" description="Helical" evidence="1">
    <location>
        <begin position="22"/>
        <end position="48"/>
    </location>
</feature>
<proteinExistence type="predicted"/>
<evidence type="ECO:0000313" key="3">
    <source>
        <dbReference type="Proteomes" id="UP000247702"/>
    </source>
</evidence>
<evidence type="ECO:0000256" key="1">
    <source>
        <dbReference type="SAM" id="Phobius"/>
    </source>
</evidence>
<accession>A0A2Z6QCN9</accession>
<reference evidence="2 3" key="1">
    <citation type="submission" date="2017-11" db="EMBL/GenBank/DDBJ databases">
        <title>The genome of Rhizophagus clarus HR1 reveals common genetic basis of auxotrophy among arbuscular mycorrhizal fungi.</title>
        <authorList>
            <person name="Kobayashi Y."/>
        </authorList>
    </citation>
    <scope>NUCLEOTIDE SEQUENCE [LARGE SCALE GENOMIC DNA]</scope>
    <source>
        <strain evidence="2 3">HR1</strain>
    </source>
</reference>